<dbReference type="Proteomes" id="UP000824633">
    <property type="component" value="Chromosome"/>
</dbReference>
<sequence>MFSKKLTAVLVAVGVVASTSALFNQINIKGAFADTIKQNVVYSKETATAVSQDNAKLSDADNKEIKEKSLEALKKYLSISVDADKDLKYSSSIMNETTLIDEEAKEQKSLQEQYDKKEISVEEYNEEKAYIPQVVNELKNQVAKLKHGVITAKWIHKDGNMYTVEFNENTKEIESVQKALNMDDASRPKAKLTLSEEKLKNTAENFIKEHKLGDLQKPKCILVEDNDEFYQVFYQEESDSSKKVAIYIDSHTGKVTEFLTKSTASLIYDNMINLKK</sequence>
<evidence type="ECO:0000313" key="4">
    <source>
        <dbReference type="Proteomes" id="UP000824633"/>
    </source>
</evidence>
<evidence type="ECO:0000256" key="1">
    <source>
        <dbReference type="SAM" id="Coils"/>
    </source>
</evidence>
<gene>
    <name evidence="3" type="ORF">psyc5s11_20040</name>
</gene>
<evidence type="ECO:0000313" key="3">
    <source>
        <dbReference type="EMBL" id="BCZ45937.1"/>
    </source>
</evidence>
<keyword evidence="4" id="KW-1185">Reference proteome</keyword>
<keyword evidence="1" id="KW-0175">Coiled coil</keyword>
<dbReference type="RefSeq" id="WP_224037472.1">
    <property type="nucleotide sequence ID" value="NZ_AP024849.1"/>
</dbReference>
<evidence type="ECO:0008006" key="5">
    <source>
        <dbReference type="Google" id="ProtNLM"/>
    </source>
</evidence>
<accession>A0ABM7T4T2</accession>
<keyword evidence="2" id="KW-0732">Signal</keyword>
<feature type="signal peptide" evidence="2">
    <location>
        <begin position="1"/>
        <end position="21"/>
    </location>
</feature>
<reference evidence="4" key="1">
    <citation type="submission" date="2021-07" db="EMBL/GenBank/DDBJ databases">
        <title>Complete genome sequencing of a Clostridium isolate.</title>
        <authorList>
            <person name="Ueki A."/>
            <person name="Tonouchi A."/>
        </authorList>
    </citation>
    <scope>NUCLEOTIDE SEQUENCE [LARGE SCALE GENOMIC DNA]</scope>
    <source>
        <strain evidence="4">C5S11</strain>
    </source>
</reference>
<dbReference type="EMBL" id="AP024849">
    <property type="protein sequence ID" value="BCZ45937.1"/>
    <property type="molecule type" value="Genomic_DNA"/>
</dbReference>
<protein>
    <recommendedName>
        <fullName evidence="5">Peptidase propeptide and YPEB domain protein</fullName>
    </recommendedName>
</protein>
<organism evidence="3 4">
    <name type="scientific">Clostridium gelidum</name>
    <dbReference type="NCBI Taxonomy" id="704125"/>
    <lineage>
        <taxon>Bacteria</taxon>
        <taxon>Bacillati</taxon>
        <taxon>Bacillota</taxon>
        <taxon>Clostridia</taxon>
        <taxon>Eubacteriales</taxon>
        <taxon>Clostridiaceae</taxon>
        <taxon>Clostridium</taxon>
    </lineage>
</organism>
<evidence type="ECO:0000256" key="2">
    <source>
        <dbReference type="SAM" id="SignalP"/>
    </source>
</evidence>
<name>A0ABM7T4T2_9CLOT</name>
<proteinExistence type="predicted"/>
<feature type="chain" id="PRO_5046097105" description="Peptidase propeptide and YPEB domain protein" evidence="2">
    <location>
        <begin position="22"/>
        <end position="276"/>
    </location>
</feature>
<feature type="coiled-coil region" evidence="1">
    <location>
        <begin position="100"/>
        <end position="127"/>
    </location>
</feature>